<name>A0ABV8Q5C3_9MICO</name>
<keyword evidence="3" id="KW-1185">Reference proteome</keyword>
<dbReference type="Gene3D" id="3.40.50.10910">
    <property type="entry name" value="Amidohydrolase"/>
    <property type="match status" value="1"/>
</dbReference>
<dbReference type="InterPro" id="IPR057744">
    <property type="entry name" value="OTAase-like"/>
</dbReference>
<dbReference type="CDD" id="cd01299">
    <property type="entry name" value="Met_dep_hydrolase_A"/>
    <property type="match status" value="1"/>
</dbReference>
<dbReference type="InterPro" id="IPR051781">
    <property type="entry name" value="Metallo-dep_Hydrolase"/>
</dbReference>
<dbReference type="InterPro" id="IPR011059">
    <property type="entry name" value="Metal-dep_hydrolase_composite"/>
</dbReference>
<evidence type="ECO:0000313" key="3">
    <source>
        <dbReference type="Proteomes" id="UP001595900"/>
    </source>
</evidence>
<proteinExistence type="predicted"/>
<evidence type="ECO:0000313" key="2">
    <source>
        <dbReference type="EMBL" id="MFC4242549.1"/>
    </source>
</evidence>
<dbReference type="Proteomes" id="UP001595900">
    <property type="component" value="Unassembled WGS sequence"/>
</dbReference>
<protein>
    <submittedName>
        <fullName evidence="2">Amidohydrolase family protein</fullName>
    </submittedName>
</protein>
<accession>A0ABV8Q5C3</accession>
<feature type="domain" description="Amidohydrolase-related" evidence="1">
    <location>
        <begin position="33"/>
        <end position="392"/>
    </location>
</feature>
<dbReference type="SUPFAM" id="SSF51338">
    <property type="entry name" value="Composite domain of metallo-dependent hydrolases"/>
    <property type="match status" value="1"/>
</dbReference>
<gene>
    <name evidence="2" type="ORF">ACFOYW_04115</name>
</gene>
<dbReference type="Gene3D" id="2.30.40.10">
    <property type="entry name" value="Urease, subunit C, domain 1"/>
    <property type="match status" value="1"/>
</dbReference>
<dbReference type="PANTHER" id="PTHR43135:SF3">
    <property type="entry name" value="ALPHA-D-RIBOSE 1-METHYLPHOSPHONATE 5-TRIPHOSPHATE DIPHOSPHATASE"/>
    <property type="match status" value="1"/>
</dbReference>
<dbReference type="Gene3D" id="1.20.58.520">
    <property type="entry name" value="Amidohydrolase"/>
    <property type="match status" value="1"/>
</dbReference>
<dbReference type="EMBL" id="JBHSCN010000003">
    <property type="protein sequence ID" value="MFC4242549.1"/>
    <property type="molecule type" value="Genomic_DNA"/>
</dbReference>
<dbReference type="Pfam" id="PF01979">
    <property type="entry name" value="Amidohydro_1"/>
    <property type="match status" value="1"/>
</dbReference>
<comment type="caution">
    <text evidence="2">The sequence shown here is derived from an EMBL/GenBank/DDBJ whole genome shotgun (WGS) entry which is preliminary data.</text>
</comment>
<dbReference type="Gene3D" id="3.30.110.90">
    <property type="entry name" value="Amidohydrolase"/>
    <property type="match status" value="1"/>
</dbReference>
<dbReference type="InterPro" id="IPR032466">
    <property type="entry name" value="Metal_Hydrolase"/>
</dbReference>
<organism evidence="2 3">
    <name type="scientific">Gryllotalpicola reticulitermitis</name>
    <dbReference type="NCBI Taxonomy" id="1184153"/>
    <lineage>
        <taxon>Bacteria</taxon>
        <taxon>Bacillati</taxon>
        <taxon>Actinomycetota</taxon>
        <taxon>Actinomycetes</taxon>
        <taxon>Micrococcales</taxon>
        <taxon>Microbacteriaceae</taxon>
        <taxon>Gryllotalpicola</taxon>
    </lineage>
</organism>
<evidence type="ECO:0000259" key="1">
    <source>
        <dbReference type="Pfam" id="PF01979"/>
    </source>
</evidence>
<dbReference type="SUPFAM" id="SSF51556">
    <property type="entry name" value="Metallo-dependent hydrolases"/>
    <property type="match status" value="1"/>
</dbReference>
<dbReference type="RefSeq" id="WP_390227413.1">
    <property type="nucleotide sequence ID" value="NZ_JBHSCN010000003.1"/>
</dbReference>
<dbReference type="InterPro" id="IPR006680">
    <property type="entry name" value="Amidohydro-rel"/>
</dbReference>
<reference evidence="3" key="1">
    <citation type="journal article" date="2019" name="Int. J. Syst. Evol. Microbiol.">
        <title>The Global Catalogue of Microorganisms (GCM) 10K type strain sequencing project: providing services to taxonomists for standard genome sequencing and annotation.</title>
        <authorList>
            <consortium name="The Broad Institute Genomics Platform"/>
            <consortium name="The Broad Institute Genome Sequencing Center for Infectious Disease"/>
            <person name="Wu L."/>
            <person name="Ma J."/>
        </authorList>
    </citation>
    <scope>NUCLEOTIDE SEQUENCE [LARGE SCALE GENOMIC DNA]</scope>
    <source>
        <strain evidence="3">CGMCC 1.10363</strain>
    </source>
</reference>
<sequence>MTVGRDGLIEAVAPTEQSRPPAAYRERDLTGRFVVPGLINAHAHLFSDGKPLPSVLTSKSLESPVTLFFHSPAGKALLRRRARTNALTQLYSGVTTLRTVGDVRYEVVALRDQIEAGRLIGPRIQASGPLLAVSGGHGAPLIALVGDDPWTARRNVRINVRKGVNSIKISATGGVTDARAVGEAGRPQMTWEELVAICEEAHSAGIVVAAHAQSREGVMRALSAGVDTIEHGSDLDDAIIALFKDNPRSLRGWSALIPTFQAAIPLANLSQGVTGVNDIVRANAKMVVDRMVRGAKEAIDNGVAVGMGSDSALTFATHYNAWRELDFAVRHAGLTPAQALHAATQANAEILGLADQTGSIAAGKAADLVVLSANPLDGFRAFMGVELVVARGDVIERPEISRFPEIEQHLDRL</sequence>
<dbReference type="PANTHER" id="PTHR43135">
    <property type="entry name" value="ALPHA-D-RIBOSE 1-METHYLPHOSPHONATE 5-TRIPHOSPHATE DIPHOSPHATASE"/>
    <property type="match status" value="1"/>
</dbReference>